<protein>
    <submittedName>
        <fullName evidence="3">Universal stress protein</fullName>
    </submittedName>
</protein>
<evidence type="ECO:0000313" key="3">
    <source>
        <dbReference type="EMBL" id="UOF01877.1"/>
    </source>
</evidence>
<evidence type="ECO:0000259" key="2">
    <source>
        <dbReference type="Pfam" id="PF00582"/>
    </source>
</evidence>
<dbReference type="PANTHER" id="PTHR46268">
    <property type="entry name" value="STRESS RESPONSE PROTEIN NHAX"/>
    <property type="match status" value="1"/>
</dbReference>
<dbReference type="InterPro" id="IPR014729">
    <property type="entry name" value="Rossmann-like_a/b/a_fold"/>
</dbReference>
<feature type="domain" description="UspA" evidence="2">
    <location>
        <begin position="2"/>
        <end position="145"/>
    </location>
</feature>
<dbReference type="CDD" id="cd00293">
    <property type="entry name" value="USP-like"/>
    <property type="match status" value="2"/>
</dbReference>
<gene>
    <name evidence="3" type="ORF">MNR06_02775</name>
</gene>
<dbReference type="PANTHER" id="PTHR46268:SF6">
    <property type="entry name" value="UNIVERSAL STRESS PROTEIN UP12"/>
    <property type="match status" value="1"/>
</dbReference>
<dbReference type="Gene3D" id="3.40.50.620">
    <property type="entry name" value="HUPs"/>
    <property type="match status" value="2"/>
</dbReference>
<dbReference type="RefSeq" id="WP_243538497.1">
    <property type="nucleotide sequence ID" value="NZ_CP093442.1"/>
</dbReference>
<feature type="domain" description="UspA" evidence="2">
    <location>
        <begin position="156"/>
        <end position="305"/>
    </location>
</feature>
<name>A0ABY4CDD5_9BACT</name>
<keyword evidence="4" id="KW-1185">Reference proteome</keyword>
<accession>A0ABY4CDD5</accession>
<dbReference type="SUPFAM" id="SSF52402">
    <property type="entry name" value="Adenine nucleotide alpha hydrolases-like"/>
    <property type="match status" value="2"/>
</dbReference>
<dbReference type="InterPro" id="IPR006016">
    <property type="entry name" value="UspA"/>
</dbReference>
<dbReference type="Proteomes" id="UP000830116">
    <property type="component" value="Chromosome"/>
</dbReference>
<organism evidence="3 4">
    <name type="scientific">Bdellovibrio reynosensis</name>
    <dbReference type="NCBI Taxonomy" id="2835041"/>
    <lineage>
        <taxon>Bacteria</taxon>
        <taxon>Pseudomonadati</taxon>
        <taxon>Bdellovibrionota</taxon>
        <taxon>Bdellovibrionia</taxon>
        <taxon>Bdellovibrionales</taxon>
        <taxon>Pseudobdellovibrionaceae</taxon>
        <taxon>Bdellovibrio</taxon>
    </lineage>
</organism>
<dbReference type="Pfam" id="PF00582">
    <property type="entry name" value="Usp"/>
    <property type="match status" value="2"/>
</dbReference>
<evidence type="ECO:0000313" key="4">
    <source>
        <dbReference type="Proteomes" id="UP000830116"/>
    </source>
</evidence>
<sequence length="326" mass="37057">MKIIWAIDAFEDNKELNQKMADFITHLHETTQAEIEPLYLLRENEIVLPTYEVPAWVTDHSRTAESLFREVLSDYSLPFLKEPKVIPHAAQSHAGAAETLSNYAARVQADLIVVGSHGRQGFQRFILGSFAESLLLQSEVPVIVVGAHSVKTTSPKQILFPTEFGDHSKENFRHVIQLAKNLKAEITLLHAITRPIESLFDLDTRPRVYNYKGKMMSLEQIIELQVESQGHRAQLWVDWAAKEGVIASYNIDSTFKAVDDLVLEALEKHQCDLIVMEAQSGPMSAALLGSYTRNVVRRSPCPVYVLTRHFYDKRYEEYVEQPPPPF</sequence>
<evidence type="ECO:0000256" key="1">
    <source>
        <dbReference type="ARBA" id="ARBA00008791"/>
    </source>
</evidence>
<proteinExistence type="inferred from homology"/>
<dbReference type="EMBL" id="CP093442">
    <property type="protein sequence ID" value="UOF01877.1"/>
    <property type="molecule type" value="Genomic_DNA"/>
</dbReference>
<dbReference type="PRINTS" id="PR01438">
    <property type="entry name" value="UNVRSLSTRESS"/>
</dbReference>
<dbReference type="InterPro" id="IPR006015">
    <property type="entry name" value="Universal_stress_UspA"/>
</dbReference>
<reference evidence="3" key="1">
    <citation type="submission" date="2022-03" db="EMBL/GenBank/DDBJ databases">
        <title>Genome Identification and Characterization of new species Bdellovibrio reynosense LBG001 sp. nov. from a Mexico soil sample.</title>
        <authorList>
            <person name="Camilli A."/>
            <person name="Ajao Y."/>
            <person name="Guo X."/>
        </authorList>
    </citation>
    <scope>NUCLEOTIDE SEQUENCE</scope>
    <source>
        <strain evidence="3">LBG001</strain>
    </source>
</reference>
<comment type="similarity">
    <text evidence="1">Belongs to the universal stress protein A family.</text>
</comment>